<name>A0ABT7PFR2_9BACT</name>
<accession>A0ABT7PFR2</accession>
<evidence type="ECO:0000313" key="1">
    <source>
        <dbReference type="EMBL" id="MDM4015317.1"/>
    </source>
</evidence>
<reference evidence="1 2" key="1">
    <citation type="submission" date="2023-06" db="EMBL/GenBank/DDBJ databases">
        <title>Roseiconus lacunae JC819 isolated from Gulf of Mannar region, Tamil Nadu.</title>
        <authorList>
            <person name="Pk S."/>
            <person name="Ch S."/>
            <person name="Ch V.R."/>
        </authorList>
    </citation>
    <scope>NUCLEOTIDE SEQUENCE [LARGE SCALE GENOMIC DNA]</scope>
    <source>
        <strain evidence="1 2">JC819</strain>
    </source>
</reference>
<sequence length="128" mass="14855">MSETNETQLLSYTSELKQHYERLNQIIEQYADDSHHAVDPIREQMALVKQTEDKLRPLRQSYLDQSNELSGPLKTLTDETIELVQSLMPKLAQLEKSSVDSLRRLFPRIQGSVRGIQMQNAYRVNNHS</sequence>
<gene>
    <name evidence="1" type="ORF">QTN89_07755</name>
</gene>
<organism evidence="1 2">
    <name type="scientific">Roseiconus lacunae</name>
    <dbReference type="NCBI Taxonomy" id="2605694"/>
    <lineage>
        <taxon>Bacteria</taxon>
        <taxon>Pseudomonadati</taxon>
        <taxon>Planctomycetota</taxon>
        <taxon>Planctomycetia</taxon>
        <taxon>Pirellulales</taxon>
        <taxon>Pirellulaceae</taxon>
        <taxon>Roseiconus</taxon>
    </lineage>
</organism>
<dbReference type="Proteomes" id="UP001239462">
    <property type="component" value="Unassembled WGS sequence"/>
</dbReference>
<proteinExistence type="predicted"/>
<dbReference type="EMBL" id="JASZZN010000004">
    <property type="protein sequence ID" value="MDM4015317.1"/>
    <property type="molecule type" value="Genomic_DNA"/>
</dbReference>
<protein>
    <submittedName>
        <fullName evidence="1">Uncharacterized protein</fullName>
    </submittedName>
</protein>
<dbReference type="RefSeq" id="WP_149498623.1">
    <property type="nucleotide sequence ID" value="NZ_JAJMQV010000059.1"/>
</dbReference>
<evidence type="ECO:0000313" key="2">
    <source>
        <dbReference type="Proteomes" id="UP001239462"/>
    </source>
</evidence>
<keyword evidence="2" id="KW-1185">Reference proteome</keyword>
<comment type="caution">
    <text evidence="1">The sequence shown here is derived from an EMBL/GenBank/DDBJ whole genome shotgun (WGS) entry which is preliminary data.</text>
</comment>